<accession>A0A9P6M5B2</accession>
<dbReference type="Proteomes" id="UP000738359">
    <property type="component" value="Unassembled WGS sequence"/>
</dbReference>
<proteinExistence type="predicted"/>
<reference evidence="1" key="1">
    <citation type="journal article" date="2020" name="Fungal Divers.">
        <title>Resolving the Mortierellaceae phylogeny through synthesis of multi-gene phylogenetics and phylogenomics.</title>
        <authorList>
            <person name="Vandepol N."/>
            <person name="Liber J."/>
            <person name="Desiro A."/>
            <person name="Na H."/>
            <person name="Kennedy M."/>
            <person name="Barry K."/>
            <person name="Grigoriev I.V."/>
            <person name="Miller A.N."/>
            <person name="O'Donnell K."/>
            <person name="Stajich J.E."/>
            <person name="Bonito G."/>
        </authorList>
    </citation>
    <scope>NUCLEOTIDE SEQUENCE</scope>
    <source>
        <strain evidence="1">CK1249</strain>
    </source>
</reference>
<evidence type="ECO:0000313" key="1">
    <source>
        <dbReference type="EMBL" id="KAF9966229.1"/>
    </source>
</evidence>
<organism evidence="1 2">
    <name type="scientific">Mortierella alpina</name>
    <name type="common">Oleaginous fungus</name>
    <name type="synonym">Mortierella renispora</name>
    <dbReference type="NCBI Taxonomy" id="64518"/>
    <lineage>
        <taxon>Eukaryota</taxon>
        <taxon>Fungi</taxon>
        <taxon>Fungi incertae sedis</taxon>
        <taxon>Mucoromycota</taxon>
        <taxon>Mortierellomycotina</taxon>
        <taxon>Mortierellomycetes</taxon>
        <taxon>Mortierellales</taxon>
        <taxon>Mortierellaceae</taxon>
        <taxon>Mortierella</taxon>
    </lineage>
</organism>
<sequence>MAETQSFRATDPTARIENIDVDNIDVDNIDGQNVVFWEDIEHVFPGVQYVRNGSSAVKFLRDSNRDRIMPLCIKHQPDVVLDVVFSSTVNRAHVDPPLASSCLVPADASAANPLVDHPVDPTSSFLADETMAIIESAVAETLQVPLAPAPITLQSASKVALSFKQVVQLASNQAQVFNGQTHFRNLDAKMDHMIKLQVAFDAKQEELNQLQSHSFAQQQEMKQLQKEAFDRQEKMLQLSLDHQAEIKQLQIEALGQLAVIQDRVKAVLTQTYELHEYPIPRLFVILPEDPSKWDTVNPFWNKFRLYFLCECGEHSALRSSQSKVPHHIHIAMHEGYEINRPTEFFRQYGAYALLILRMLKFGITVAGLAIPALPFLISADSMGQIATSVKHWQENIEVGVDRSIDHIDNALALDGGAVEQMASKEALEGADLRKLDTFLRTQDGDNVLGNLYRIVTDEGHVKWVCIDHYRENYQESTAMDFQRTLGLVGGSFDRNIGEVCL</sequence>
<dbReference type="OrthoDB" id="2395959at2759"/>
<protein>
    <submittedName>
        <fullName evidence="1">Uncharacterized protein</fullName>
    </submittedName>
</protein>
<dbReference type="EMBL" id="JAAAHY010000175">
    <property type="protein sequence ID" value="KAF9966229.1"/>
    <property type="molecule type" value="Genomic_DNA"/>
</dbReference>
<name>A0A9P6M5B2_MORAP</name>
<comment type="caution">
    <text evidence="1">The sequence shown here is derived from an EMBL/GenBank/DDBJ whole genome shotgun (WGS) entry which is preliminary data.</text>
</comment>
<gene>
    <name evidence="1" type="ORF">BGZ70_002923</name>
</gene>
<keyword evidence="2" id="KW-1185">Reference proteome</keyword>
<evidence type="ECO:0000313" key="2">
    <source>
        <dbReference type="Proteomes" id="UP000738359"/>
    </source>
</evidence>
<dbReference type="AlphaFoldDB" id="A0A9P6M5B2"/>